<dbReference type="InterPro" id="IPR001357">
    <property type="entry name" value="BRCT_dom"/>
</dbReference>
<dbReference type="AlphaFoldDB" id="A0A8C5I926"/>
<organism evidence="11 12">
    <name type="scientific">Gouania willdenowi</name>
    <name type="common">Blunt-snouted clingfish</name>
    <name type="synonym">Lepadogaster willdenowi</name>
    <dbReference type="NCBI Taxonomy" id="441366"/>
    <lineage>
        <taxon>Eukaryota</taxon>
        <taxon>Metazoa</taxon>
        <taxon>Chordata</taxon>
        <taxon>Craniata</taxon>
        <taxon>Vertebrata</taxon>
        <taxon>Euteleostomi</taxon>
        <taxon>Actinopterygii</taxon>
        <taxon>Neopterygii</taxon>
        <taxon>Teleostei</taxon>
        <taxon>Neoteleostei</taxon>
        <taxon>Acanthomorphata</taxon>
        <taxon>Ovalentaria</taxon>
        <taxon>Blenniimorphae</taxon>
        <taxon>Blenniiformes</taxon>
        <taxon>Gobiesocoidei</taxon>
        <taxon>Gobiesocidae</taxon>
        <taxon>Gobiesocinae</taxon>
        <taxon>Gouania</taxon>
    </lineage>
</organism>
<dbReference type="GO" id="GO:0003676">
    <property type="term" value="F:nucleic acid binding"/>
    <property type="evidence" value="ECO:0007669"/>
    <property type="project" value="InterPro"/>
</dbReference>
<dbReference type="GO" id="GO:0008168">
    <property type="term" value="F:methyltransferase activity"/>
    <property type="evidence" value="ECO:0007669"/>
    <property type="project" value="InterPro"/>
</dbReference>
<evidence type="ECO:0000256" key="4">
    <source>
        <dbReference type="ARBA" id="ARBA00022737"/>
    </source>
</evidence>
<dbReference type="Pfam" id="PF16770">
    <property type="entry name" value="RTT107_BRCT_5"/>
    <property type="match status" value="1"/>
</dbReference>
<keyword evidence="7" id="KW-0206">Cytoskeleton</keyword>
<dbReference type="SUPFAM" id="SSF48403">
    <property type="entry name" value="Ankyrin repeat"/>
    <property type="match status" value="1"/>
</dbReference>
<dbReference type="InterPro" id="IPR057595">
    <property type="entry name" value="TopB1_SLF1_BRCT"/>
</dbReference>
<dbReference type="GO" id="GO:2000781">
    <property type="term" value="P:positive regulation of double-strand break repair"/>
    <property type="evidence" value="ECO:0007669"/>
    <property type="project" value="InterPro"/>
</dbReference>
<keyword evidence="12" id="KW-1185">Reference proteome</keyword>
<dbReference type="Proteomes" id="UP000694680">
    <property type="component" value="Chromosome 9"/>
</dbReference>
<evidence type="ECO:0000256" key="6">
    <source>
        <dbReference type="ARBA" id="ARBA00023204"/>
    </source>
</evidence>
<name>A0A8C5I926_GOUWI</name>
<evidence type="ECO:0000256" key="8">
    <source>
        <dbReference type="ARBA" id="ARBA00023242"/>
    </source>
</evidence>
<reference evidence="11" key="2">
    <citation type="submission" date="2025-08" db="UniProtKB">
        <authorList>
            <consortium name="Ensembl"/>
        </authorList>
    </citation>
    <scope>IDENTIFICATION</scope>
</reference>
<feature type="repeat" description="ANK" evidence="9">
    <location>
        <begin position="624"/>
        <end position="657"/>
    </location>
</feature>
<accession>A0A8C5I926</accession>
<keyword evidence="9" id="KW-0040">ANK repeat</keyword>
<evidence type="ECO:0000256" key="2">
    <source>
        <dbReference type="ARBA" id="ARBA00004300"/>
    </source>
</evidence>
<sequence>MESCIHIFQMSGVKTHELKRQLFHGIKQLGGRYIGGSAYQHAITHLIIPQVLSSEKFLAACAAGKWIVTPEFVLDSVKNGSWLAEEPYEVALSIGAANTSYPSRQWREEVTSGRLTGAFQGWCVLLIVEEPTRRAMFDRLLKAGKAEVYHCPPPSDTSITHVLTKPATENPINHGANCYPVSHIVQHLFGQKNTMNLNDNITDDHSAAETKDKNINFTILKEDILSYVTKQEGRPRLCFLEFLGYEAPCVPPSQATERDFSNIGSMIDCGLFNEALEEMRSSVFPGVLPPLPYLVSLLEYAQTAHASSVFVRNMYFVMDNLIVTNPPWLSPISVKKYFSQLLQCPQCKKGSWPFLESAIRYCLSNEATCHPLPGPAQPTLVDFHFDTLTLFLKIFQGEFHSVTIGDLGRPLGIGVSTATTTGFLLYSTFWTMWERSTLLSSTVKKLTQLLVEAAIVDYADTEKKQKVYLADTLLDMLSVLVEFWCHHNTRLNPHLVGKGLKDLSEHIAAISHDALLIVLTGIVGRLRSTRLKLMVADAVFRKVCDMNRIAVTNEPLSYRKMVLSYLPVLGSLAQCPSGTRLRTVSTPHSCSLQETNCRTLNSLVNEVNTEKENIPRGFKKVNRAGETLLHIACKKNQVKTVLQILSLPGIDVNIEDNVGWTPLHEACNHGNIKCVATLLNHRPAPVTTSQVDGRTPLHDALLNGHMDIAKMLLEHSGFELLRQSDGYGRFPLDMVSAENEKEELLLSAQAGDDTFKKEVSEVSNLPLLEAGSTLLAHLIFTYHRERGVPRHVGDRSVSLAERLVQALEEQPAQKMTSGWTNQFAVRLVEDAETLLELSKGMHQAQVAQAVKDCKGENTMFLMELMDELKSRGEELAACL</sequence>
<feature type="domain" description="BRCT" evidence="10">
    <location>
        <begin position="8"/>
        <end position="90"/>
    </location>
</feature>
<dbReference type="InterPro" id="IPR002110">
    <property type="entry name" value="Ankyrin_rpt"/>
</dbReference>
<protein>
    <recommendedName>
        <fullName evidence="10">BRCT domain-containing protein</fullName>
    </recommendedName>
</protein>
<keyword evidence="5" id="KW-0227">DNA damage</keyword>
<dbReference type="PROSITE" id="PS50172">
    <property type="entry name" value="BRCT"/>
    <property type="match status" value="1"/>
</dbReference>
<comment type="subcellular location">
    <subcellularLocation>
        <location evidence="2">Cytoplasm</location>
        <location evidence="2">Cytoskeleton</location>
        <location evidence="2">Microtubule organizing center</location>
        <location evidence="2">Centrosome</location>
    </subcellularLocation>
    <subcellularLocation>
        <location evidence="1">Nucleus</location>
    </subcellularLocation>
</comment>
<dbReference type="InterPro" id="IPR036770">
    <property type="entry name" value="Ankyrin_rpt-contain_sf"/>
</dbReference>
<dbReference type="OrthoDB" id="273147at2759"/>
<dbReference type="Pfam" id="PF12796">
    <property type="entry name" value="Ank_2"/>
    <property type="match status" value="1"/>
</dbReference>
<keyword evidence="6" id="KW-0234">DNA repair</keyword>
<dbReference type="PROSITE" id="PS50297">
    <property type="entry name" value="ANK_REP_REGION"/>
    <property type="match status" value="2"/>
</dbReference>
<dbReference type="SUPFAM" id="SSF52113">
    <property type="entry name" value="BRCT domain"/>
    <property type="match status" value="1"/>
</dbReference>
<dbReference type="InterPro" id="IPR042479">
    <property type="entry name" value="Slf1"/>
</dbReference>
<evidence type="ECO:0000256" key="1">
    <source>
        <dbReference type="ARBA" id="ARBA00004123"/>
    </source>
</evidence>
<dbReference type="GO" id="GO:0006281">
    <property type="term" value="P:DNA repair"/>
    <property type="evidence" value="ECO:0007669"/>
    <property type="project" value="UniProtKB-KW"/>
</dbReference>
<reference evidence="11" key="3">
    <citation type="submission" date="2025-09" db="UniProtKB">
        <authorList>
            <consortium name="Ensembl"/>
        </authorList>
    </citation>
    <scope>IDENTIFICATION</scope>
</reference>
<evidence type="ECO:0000313" key="11">
    <source>
        <dbReference type="Ensembl" id="ENSGWIP00000056367.1"/>
    </source>
</evidence>
<dbReference type="Pfam" id="PF23294">
    <property type="entry name" value="BRCT_TopB1_SLF1"/>
    <property type="match status" value="1"/>
</dbReference>
<dbReference type="PANTHER" id="PTHR46677">
    <property type="entry name" value="SMC5-SMC6 COMPLEX LOCALIZATION FACTOR PROTEIN 1"/>
    <property type="match status" value="1"/>
</dbReference>
<evidence type="ECO:0000256" key="7">
    <source>
        <dbReference type="ARBA" id="ARBA00023212"/>
    </source>
</evidence>
<keyword evidence="3" id="KW-0963">Cytoplasm</keyword>
<dbReference type="GO" id="GO:0005634">
    <property type="term" value="C:nucleus"/>
    <property type="evidence" value="ECO:0007669"/>
    <property type="project" value="UniProtKB-SubCell"/>
</dbReference>
<reference evidence="11" key="1">
    <citation type="submission" date="2020-06" db="EMBL/GenBank/DDBJ databases">
        <authorList>
            <consortium name="Wellcome Sanger Institute Data Sharing"/>
        </authorList>
    </citation>
    <scope>NUCLEOTIDE SEQUENCE [LARGE SCALE GENOMIC DNA]</scope>
</reference>
<dbReference type="InterPro" id="IPR002052">
    <property type="entry name" value="DNA_methylase_N6_adenine_CS"/>
</dbReference>
<dbReference type="CDD" id="cd17738">
    <property type="entry name" value="BRCT_TopBP1_rpt7"/>
    <property type="match status" value="1"/>
</dbReference>
<evidence type="ECO:0000256" key="3">
    <source>
        <dbReference type="ARBA" id="ARBA00022490"/>
    </source>
</evidence>
<feature type="repeat" description="ANK" evidence="9">
    <location>
        <begin position="692"/>
        <end position="716"/>
    </location>
</feature>
<evidence type="ECO:0000256" key="9">
    <source>
        <dbReference type="PROSITE-ProRule" id="PRU00023"/>
    </source>
</evidence>
<keyword evidence="4" id="KW-0677">Repeat</keyword>
<evidence type="ECO:0000256" key="5">
    <source>
        <dbReference type="ARBA" id="ARBA00022763"/>
    </source>
</evidence>
<evidence type="ECO:0000313" key="12">
    <source>
        <dbReference type="Proteomes" id="UP000694680"/>
    </source>
</evidence>
<dbReference type="Ensembl" id="ENSGWIT00000060652.1">
    <property type="protein sequence ID" value="ENSGWIP00000056367.1"/>
    <property type="gene ID" value="ENSGWIG00000026718.1"/>
</dbReference>
<gene>
    <name evidence="11" type="primary">slf1</name>
</gene>
<dbReference type="PANTHER" id="PTHR46677:SF1">
    <property type="entry name" value="SMC5-SMC6 COMPLEX LOCALIZATION FACTOR PROTEIN 1"/>
    <property type="match status" value="1"/>
</dbReference>
<dbReference type="GO" id="GO:1990166">
    <property type="term" value="P:protein localization to site of double-strand break"/>
    <property type="evidence" value="ECO:0007669"/>
    <property type="project" value="TreeGrafter"/>
</dbReference>
<dbReference type="GO" id="GO:0005813">
    <property type="term" value="C:centrosome"/>
    <property type="evidence" value="ECO:0007669"/>
    <property type="project" value="UniProtKB-SubCell"/>
</dbReference>
<dbReference type="PROSITE" id="PS50088">
    <property type="entry name" value="ANK_REPEAT"/>
    <property type="match status" value="2"/>
</dbReference>
<evidence type="ECO:0000259" key="10">
    <source>
        <dbReference type="PROSITE" id="PS50172"/>
    </source>
</evidence>
<keyword evidence="8" id="KW-0539">Nucleus</keyword>
<dbReference type="GeneID" id="114470419"/>
<proteinExistence type="predicted"/>
<dbReference type="GO" id="GO:0032259">
    <property type="term" value="P:methylation"/>
    <property type="evidence" value="ECO:0007669"/>
    <property type="project" value="InterPro"/>
</dbReference>
<dbReference type="CTD" id="84250"/>
<dbReference type="InterPro" id="IPR036420">
    <property type="entry name" value="BRCT_dom_sf"/>
</dbReference>
<dbReference type="GO" id="GO:0035861">
    <property type="term" value="C:site of double-strand break"/>
    <property type="evidence" value="ECO:0007669"/>
    <property type="project" value="TreeGrafter"/>
</dbReference>
<dbReference type="PROSITE" id="PS00092">
    <property type="entry name" value="N6_MTASE"/>
    <property type="match status" value="1"/>
</dbReference>
<dbReference type="SMART" id="SM00248">
    <property type="entry name" value="ANK"/>
    <property type="match status" value="3"/>
</dbReference>
<dbReference type="Gene3D" id="3.40.50.10190">
    <property type="entry name" value="BRCT domain"/>
    <property type="match status" value="2"/>
</dbReference>
<dbReference type="RefSeq" id="XP_028314422.1">
    <property type="nucleotide sequence ID" value="XM_028458621.1"/>
</dbReference>
<dbReference type="Gene3D" id="1.25.40.20">
    <property type="entry name" value="Ankyrin repeat-containing domain"/>
    <property type="match status" value="1"/>
</dbReference>